<dbReference type="PANTHER" id="PTHR48065:SF75">
    <property type="entry name" value="LEUCINE-RICH REPEAT-CONTAINING N-TERMINAL PLANT-TYPE DOMAIN-CONTAINING PROTEIN"/>
    <property type="match status" value="1"/>
</dbReference>
<dbReference type="PROSITE" id="PS51450">
    <property type="entry name" value="LRR"/>
    <property type="match status" value="1"/>
</dbReference>
<dbReference type="Pfam" id="PF00560">
    <property type="entry name" value="LRR_1"/>
    <property type="match status" value="8"/>
</dbReference>
<dbReference type="KEGG" id="atr:18426871"/>
<evidence type="ECO:0000256" key="9">
    <source>
        <dbReference type="ARBA" id="ARBA00023136"/>
    </source>
</evidence>
<keyword evidence="16" id="KW-1185">Reference proteome</keyword>
<feature type="compositionally biased region" description="Acidic residues" evidence="11">
    <location>
        <begin position="903"/>
        <end position="918"/>
    </location>
</feature>
<dbReference type="AlphaFoldDB" id="W1NVZ0"/>
<dbReference type="InterPro" id="IPR032675">
    <property type="entry name" value="LRR_dom_sf"/>
</dbReference>
<dbReference type="Proteomes" id="UP000017836">
    <property type="component" value="Unassembled WGS sequence"/>
</dbReference>
<evidence type="ECO:0000313" key="15">
    <source>
        <dbReference type="EMBL" id="ERM98844.1"/>
    </source>
</evidence>
<dbReference type="HOGENOM" id="CLU_000288_18_3_1"/>
<comment type="similarity">
    <text evidence="2">Belongs to the RLP family.</text>
</comment>
<dbReference type="Pfam" id="PF23598">
    <property type="entry name" value="LRR_14"/>
    <property type="match status" value="1"/>
</dbReference>
<evidence type="ECO:0000256" key="2">
    <source>
        <dbReference type="ARBA" id="ARBA00009592"/>
    </source>
</evidence>
<evidence type="ECO:0000256" key="6">
    <source>
        <dbReference type="ARBA" id="ARBA00022729"/>
    </source>
</evidence>
<dbReference type="SMART" id="SM00369">
    <property type="entry name" value="LRR_TYP"/>
    <property type="match status" value="11"/>
</dbReference>
<evidence type="ECO:0000256" key="5">
    <source>
        <dbReference type="ARBA" id="ARBA00022692"/>
    </source>
</evidence>
<keyword evidence="4" id="KW-0433">Leucine-rich repeat</keyword>
<dbReference type="STRING" id="13333.W1NVZ0"/>
<dbReference type="Gene3D" id="3.80.10.10">
    <property type="entry name" value="Ribonuclease Inhibitor"/>
    <property type="match status" value="3"/>
</dbReference>
<dbReference type="InterPro" id="IPR055414">
    <property type="entry name" value="LRR_R13L4/SHOC2-like"/>
</dbReference>
<keyword evidence="3" id="KW-1003">Cell membrane</keyword>
<evidence type="ECO:0000256" key="12">
    <source>
        <dbReference type="SAM" id="Phobius"/>
    </source>
</evidence>
<protein>
    <submittedName>
        <fullName evidence="15">Uncharacterized protein</fullName>
    </submittedName>
</protein>
<evidence type="ECO:0000256" key="4">
    <source>
        <dbReference type="ARBA" id="ARBA00022614"/>
    </source>
</evidence>
<gene>
    <name evidence="15" type="ORF">AMTR_s00216p00019650</name>
</gene>
<dbReference type="OrthoDB" id="4691307at2759"/>
<sequence>MEAKKGALLPHPLRLIPILSFTAVMCFFDFSMALEGFPFCRENERVALLDFKASHSNPNATLKVQMDSWKGFNCCKWEGVECHSSSSHVVSLRVYKTPWKINGYTNSVMLNASSLTRLSQLQHLELRFFAGVLPIKELSKLKNLRELIFVSNEFSGGIPEEVGLLSSLQKLVLNGNRLQGPIPASFGGLTFLVELRLSYNDLNGRIPGEVGLLSSLQKLYLDGNRLQGRIPSTLGNLSRLNVLQLYGNQLSGSIPESLGSLLSLERLVLSENKLDGRIPSTLINLSRLNGLQLYGNQLSGSIPESLGSLLSLEWLDLGNNKLEGSIPLSIANLTLLRRLSLEQNMLQGNIPSIFGYLSSLENLVLGKNYLQGSIPRELGKLYTLSYLLLNDNDLSGDFSFTIFANVSSLKYVHLSANPKLTISHNNFTPAFQLYSLKLSSCDMRRFDLSSPGFLSTQNQLLTVDLSKSKIIGNIPSWLLENTGELLLDGNLLTGVQFLPNISYDLNNLDISNNPISRNFPSNFSSYFPNLQSLKMSQNFLNDDLMFYINGFKRLRVLDLSSNNISGNLPSIFPYNLIILDLSNNKITGEIPPNLTRGHDLMFLSLSKNSLSGPLQSKHFKLPNLVSLHLDNNAFNGTIPRNLLRCSPSLTVLNLANNKLYAPMPIELFGLLEMKVLILRGNFFDHIPLKLCQVKSLAVLDFSQNNLEGPIPPCFNNFSAWTNASFIGSISSHYAPFCPFSTKFGSYFSPYTISREKVEFTKGNIYSYLGDALKYMTGLDLSENKLSGPLPLDMGLLKELAMLNLSNNLLTGPIPKSFGGLLGLSTLDLSYNTLSGEFPSQLTRLTHLSIFSVANNNLSGEIPDTTQFCTFNVSSFSGNPNLNTQGKRCSTTLSSNVSTASSDNDGEDEDEDEDEDEEEGWVEMTPAFYAFIALGYAIGIWGALAFLFFGNKRGHACVRAMDAIVSRLFRAFCHKH</sequence>
<feature type="domain" description="Leucine-rich repeat-containing N-terminal plant-type" evidence="13">
    <location>
        <begin position="43"/>
        <end position="82"/>
    </location>
</feature>
<dbReference type="OMA" id="GSISSHY"/>
<dbReference type="EMBL" id="KI395238">
    <property type="protein sequence ID" value="ERM98844.1"/>
    <property type="molecule type" value="Genomic_DNA"/>
</dbReference>
<organism evidence="15 16">
    <name type="scientific">Amborella trichopoda</name>
    <dbReference type="NCBI Taxonomy" id="13333"/>
    <lineage>
        <taxon>Eukaryota</taxon>
        <taxon>Viridiplantae</taxon>
        <taxon>Streptophyta</taxon>
        <taxon>Embryophyta</taxon>
        <taxon>Tracheophyta</taxon>
        <taxon>Spermatophyta</taxon>
        <taxon>Magnoliopsida</taxon>
        <taxon>Amborellales</taxon>
        <taxon>Amborellaceae</taxon>
        <taxon>Amborella</taxon>
    </lineage>
</organism>
<dbReference type="InterPro" id="IPR001611">
    <property type="entry name" value="Leu-rich_rpt"/>
</dbReference>
<dbReference type="FunFam" id="3.80.10.10:FF:000095">
    <property type="entry name" value="LRR receptor-like serine/threonine-protein kinase GSO1"/>
    <property type="match status" value="1"/>
</dbReference>
<reference evidence="16" key="1">
    <citation type="journal article" date="2013" name="Science">
        <title>The Amborella genome and the evolution of flowering plants.</title>
        <authorList>
            <consortium name="Amborella Genome Project"/>
        </authorList>
    </citation>
    <scope>NUCLEOTIDE SEQUENCE [LARGE SCALE GENOMIC DNA]</scope>
</reference>
<feature type="transmembrane region" description="Helical" evidence="12">
    <location>
        <begin position="926"/>
        <end position="948"/>
    </location>
</feature>
<evidence type="ECO:0000313" key="16">
    <source>
        <dbReference type="Proteomes" id="UP000017836"/>
    </source>
</evidence>
<keyword evidence="8 12" id="KW-1133">Transmembrane helix</keyword>
<dbReference type="InterPro" id="IPR013210">
    <property type="entry name" value="LRR_N_plant-typ"/>
</dbReference>
<keyword evidence="5 12" id="KW-0812">Transmembrane</keyword>
<dbReference type="GO" id="GO:0005886">
    <property type="term" value="C:plasma membrane"/>
    <property type="evidence" value="ECO:0007669"/>
    <property type="project" value="UniProtKB-SubCell"/>
</dbReference>
<evidence type="ECO:0000256" key="7">
    <source>
        <dbReference type="ARBA" id="ARBA00022737"/>
    </source>
</evidence>
<dbReference type="eggNOG" id="KOG0619">
    <property type="taxonomic scope" value="Eukaryota"/>
</dbReference>
<evidence type="ECO:0000259" key="14">
    <source>
        <dbReference type="Pfam" id="PF23598"/>
    </source>
</evidence>
<feature type="region of interest" description="Disordered" evidence="11">
    <location>
        <begin position="886"/>
        <end position="918"/>
    </location>
</feature>
<name>W1NVZ0_AMBTC</name>
<evidence type="ECO:0000256" key="1">
    <source>
        <dbReference type="ARBA" id="ARBA00004162"/>
    </source>
</evidence>
<dbReference type="SUPFAM" id="SSF52058">
    <property type="entry name" value="L domain-like"/>
    <property type="match status" value="2"/>
</dbReference>
<accession>W1NVZ0</accession>
<keyword evidence="9 12" id="KW-0472">Membrane</keyword>
<dbReference type="PANTHER" id="PTHR48065">
    <property type="entry name" value="OS10G0469600 PROTEIN"/>
    <property type="match status" value="1"/>
</dbReference>
<evidence type="ECO:0000256" key="3">
    <source>
        <dbReference type="ARBA" id="ARBA00022475"/>
    </source>
</evidence>
<evidence type="ECO:0000256" key="11">
    <source>
        <dbReference type="SAM" id="MobiDB-lite"/>
    </source>
</evidence>
<comment type="subcellular location">
    <subcellularLocation>
        <location evidence="1">Cell membrane</location>
        <topology evidence="1">Single-pass membrane protein</topology>
    </subcellularLocation>
</comment>
<keyword evidence="7" id="KW-0677">Repeat</keyword>
<dbReference type="Pfam" id="PF08263">
    <property type="entry name" value="LRRNT_2"/>
    <property type="match status" value="1"/>
</dbReference>
<feature type="domain" description="Disease resistance R13L4/SHOC-2-like LRR" evidence="14">
    <location>
        <begin position="117"/>
        <end position="269"/>
    </location>
</feature>
<evidence type="ECO:0000256" key="8">
    <source>
        <dbReference type="ARBA" id="ARBA00022989"/>
    </source>
</evidence>
<evidence type="ECO:0000256" key="10">
    <source>
        <dbReference type="ARBA" id="ARBA00023180"/>
    </source>
</evidence>
<evidence type="ECO:0000259" key="13">
    <source>
        <dbReference type="Pfam" id="PF08263"/>
    </source>
</evidence>
<dbReference type="FunFam" id="3.80.10.10:FF:000111">
    <property type="entry name" value="LRR receptor-like serine/threonine-protein kinase ERECTA"/>
    <property type="match status" value="1"/>
</dbReference>
<dbReference type="FunFam" id="3.80.10.10:FF:000041">
    <property type="entry name" value="LRR receptor-like serine/threonine-protein kinase ERECTA"/>
    <property type="match status" value="1"/>
</dbReference>
<dbReference type="Gramene" id="ERM98844">
    <property type="protein sequence ID" value="ERM98844"/>
    <property type="gene ID" value="AMTR_s00216p00019650"/>
</dbReference>
<dbReference type="SUPFAM" id="SSF52047">
    <property type="entry name" value="RNI-like"/>
    <property type="match status" value="1"/>
</dbReference>
<keyword evidence="6" id="KW-0732">Signal</keyword>
<keyword evidence="10" id="KW-0325">Glycoprotein</keyword>
<proteinExistence type="inferred from homology"/>
<feature type="compositionally biased region" description="Polar residues" evidence="11">
    <location>
        <begin position="886"/>
        <end position="902"/>
    </location>
</feature>
<dbReference type="InterPro" id="IPR003591">
    <property type="entry name" value="Leu-rich_rpt_typical-subtyp"/>
</dbReference>